<dbReference type="Pfam" id="PF14416">
    <property type="entry name" value="PMR5N"/>
    <property type="match status" value="1"/>
</dbReference>
<keyword evidence="6" id="KW-0472">Membrane</keyword>
<comment type="caution">
    <text evidence="9">The sequence shown here is derived from an EMBL/GenBank/DDBJ whole genome shotgun (WGS) entry which is preliminary data.</text>
</comment>
<evidence type="ECO:0000256" key="2">
    <source>
        <dbReference type="ARBA" id="ARBA00007727"/>
    </source>
</evidence>
<feature type="domain" description="Trichome birefringence-like C-terminal" evidence="7">
    <location>
        <begin position="92"/>
        <end position="357"/>
    </location>
</feature>
<evidence type="ECO:0000256" key="6">
    <source>
        <dbReference type="ARBA" id="ARBA00023136"/>
    </source>
</evidence>
<evidence type="ECO:0000256" key="4">
    <source>
        <dbReference type="ARBA" id="ARBA00022968"/>
    </source>
</evidence>
<keyword evidence="5" id="KW-1133">Transmembrane helix</keyword>
<dbReference type="InterPro" id="IPR029962">
    <property type="entry name" value="TBL"/>
</dbReference>
<gene>
    <name evidence="9" type="ORF">MtrunA17_Chr5g0413851</name>
</gene>
<evidence type="ECO:0000313" key="9">
    <source>
        <dbReference type="EMBL" id="RHN55083.1"/>
    </source>
</evidence>
<feature type="domain" description="Trichome birefringence-like N-terminal" evidence="8">
    <location>
        <begin position="41"/>
        <end position="91"/>
    </location>
</feature>
<dbReference type="Gramene" id="rna30211">
    <property type="protein sequence ID" value="RHN55083.1"/>
    <property type="gene ID" value="gene30211"/>
</dbReference>
<dbReference type="AlphaFoldDB" id="A0A396HRI8"/>
<evidence type="ECO:0000256" key="5">
    <source>
        <dbReference type="ARBA" id="ARBA00022989"/>
    </source>
</evidence>
<reference evidence="10" key="1">
    <citation type="journal article" date="2018" name="Nat. Plants">
        <title>Whole-genome landscape of Medicago truncatula symbiotic genes.</title>
        <authorList>
            <person name="Pecrix Y."/>
            <person name="Staton S.E."/>
            <person name="Sallet E."/>
            <person name="Lelandais-Briere C."/>
            <person name="Moreau S."/>
            <person name="Carrere S."/>
            <person name="Blein T."/>
            <person name="Jardinaud M.F."/>
            <person name="Latrasse D."/>
            <person name="Zouine M."/>
            <person name="Zahm M."/>
            <person name="Kreplak J."/>
            <person name="Mayjonade B."/>
            <person name="Satge C."/>
            <person name="Perez M."/>
            <person name="Cauet S."/>
            <person name="Marande W."/>
            <person name="Chantry-Darmon C."/>
            <person name="Lopez-Roques C."/>
            <person name="Bouchez O."/>
            <person name="Berard A."/>
            <person name="Debelle F."/>
            <person name="Munos S."/>
            <person name="Bendahmane A."/>
            <person name="Berges H."/>
            <person name="Niebel A."/>
            <person name="Buitink J."/>
            <person name="Frugier F."/>
            <person name="Benhamed M."/>
            <person name="Crespi M."/>
            <person name="Gouzy J."/>
            <person name="Gamas P."/>
        </authorList>
    </citation>
    <scope>NUCLEOTIDE SEQUENCE [LARGE SCALE GENOMIC DNA]</scope>
    <source>
        <strain evidence="10">cv. Jemalong A17</strain>
    </source>
</reference>
<dbReference type="GO" id="GO:0016413">
    <property type="term" value="F:O-acetyltransferase activity"/>
    <property type="evidence" value="ECO:0007669"/>
    <property type="project" value="InterPro"/>
</dbReference>
<sequence>MFSFFNLMESTYTIFGALLLSLFIQIHGSDSFHKNSIANRGCDLFYGKWVFDDSYPLYESLECPFLENAFKCAGRPDKLYLKYRWQPNGCNLPRFNGEDFLTKLRGKSVLFVGDSLSLNQWQSLSCMIHKSMPHIKYISVTNKGLSTFTFPSYDVKLMFSRNAFLVDIVTERIGQVLKLDSIEGGRLWKGNDILIFNSWHWWPHTGKKQIWDFVQEGKHIYKDMNRLVMYKKALKTWAKWVDDNVDPGKTKVFFQGISPDHKNGSKWGQYASTSCKGQKLPFPESKNLGGPYPAELALEKVIRAMSKPVHLLNITTLSKLRKDAHPSVHTGHGGHTNDCSHWCLPGVPDTWNMLLYASLIQN</sequence>
<evidence type="ECO:0000256" key="1">
    <source>
        <dbReference type="ARBA" id="ARBA00004167"/>
    </source>
</evidence>
<dbReference type="PANTHER" id="PTHR32285">
    <property type="entry name" value="PROTEIN TRICHOME BIREFRINGENCE-LIKE 9-RELATED"/>
    <property type="match status" value="1"/>
</dbReference>
<comment type="subcellular location">
    <subcellularLocation>
        <location evidence="1">Membrane</location>
        <topology evidence="1">Single-pass membrane protein</topology>
    </subcellularLocation>
</comment>
<dbReference type="PANTHER" id="PTHR32285:SF149">
    <property type="entry name" value="TRICHOME BIREFRINGENCE-LIKE N-TERMINAL DOMAIN-CONTAINING PROTEIN"/>
    <property type="match status" value="1"/>
</dbReference>
<protein>
    <submittedName>
        <fullName evidence="9">Putative PMR5 domain, PC-Esterase</fullName>
    </submittedName>
</protein>
<accession>A0A396HRI8</accession>
<dbReference type="Pfam" id="PF13839">
    <property type="entry name" value="PC-Esterase"/>
    <property type="match status" value="1"/>
</dbReference>
<dbReference type="EMBL" id="PSQE01000005">
    <property type="protein sequence ID" value="RHN55083.1"/>
    <property type="molecule type" value="Genomic_DNA"/>
</dbReference>
<name>A0A396HRI8_MEDTR</name>
<dbReference type="OrthoDB" id="630188at2759"/>
<dbReference type="InterPro" id="IPR025846">
    <property type="entry name" value="TBL_N"/>
</dbReference>
<comment type="similarity">
    <text evidence="2">Belongs to the PC-esterase family. TBL subfamily.</text>
</comment>
<evidence type="ECO:0000259" key="8">
    <source>
        <dbReference type="Pfam" id="PF14416"/>
    </source>
</evidence>
<keyword evidence="4" id="KW-0735">Signal-anchor</keyword>
<evidence type="ECO:0000259" key="7">
    <source>
        <dbReference type="Pfam" id="PF13839"/>
    </source>
</evidence>
<dbReference type="InterPro" id="IPR026057">
    <property type="entry name" value="TBL_C"/>
</dbReference>
<dbReference type="GO" id="GO:0016020">
    <property type="term" value="C:membrane"/>
    <property type="evidence" value="ECO:0007669"/>
    <property type="project" value="UniProtKB-SubCell"/>
</dbReference>
<dbReference type="Proteomes" id="UP000265566">
    <property type="component" value="Chromosome 5"/>
</dbReference>
<evidence type="ECO:0000313" key="10">
    <source>
        <dbReference type="Proteomes" id="UP000265566"/>
    </source>
</evidence>
<organism evidence="9 10">
    <name type="scientific">Medicago truncatula</name>
    <name type="common">Barrel medic</name>
    <name type="synonym">Medicago tribuloides</name>
    <dbReference type="NCBI Taxonomy" id="3880"/>
    <lineage>
        <taxon>Eukaryota</taxon>
        <taxon>Viridiplantae</taxon>
        <taxon>Streptophyta</taxon>
        <taxon>Embryophyta</taxon>
        <taxon>Tracheophyta</taxon>
        <taxon>Spermatophyta</taxon>
        <taxon>Magnoliopsida</taxon>
        <taxon>eudicotyledons</taxon>
        <taxon>Gunneridae</taxon>
        <taxon>Pentapetalae</taxon>
        <taxon>rosids</taxon>
        <taxon>fabids</taxon>
        <taxon>Fabales</taxon>
        <taxon>Fabaceae</taxon>
        <taxon>Papilionoideae</taxon>
        <taxon>50 kb inversion clade</taxon>
        <taxon>NPAAA clade</taxon>
        <taxon>Hologalegina</taxon>
        <taxon>IRL clade</taxon>
        <taxon>Trifolieae</taxon>
        <taxon>Medicago</taxon>
    </lineage>
</organism>
<proteinExistence type="inferred from homology"/>
<evidence type="ECO:0000256" key="3">
    <source>
        <dbReference type="ARBA" id="ARBA00022692"/>
    </source>
</evidence>
<keyword evidence="3" id="KW-0812">Transmembrane</keyword>